<organism evidence="1 2">
    <name type="scientific">Trichinella spiralis</name>
    <name type="common">Trichina worm</name>
    <dbReference type="NCBI Taxonomy" id="6334"/>
    <lineage>
        <taxon>Eukaryota</taxon>
        <taxon>Metazoa</taxon>
        <taxon>Ecdysozoa</taxon>
        <taxon>Nematoda</taxon>
        <taxon>Enoplea</taxon>
        <taxon>Dorylaimia</taxon>
        <taxon>Trichinellida</taxon>
        <taxon>Trichinellidae</taxon>
        <taxon>Trichinella</taxon>
    </lineage>
</organism>
<evidence type="ECO:0000313" key="2">
    <source>
        <dbReference type="Proteomes" id="UP000054776"/>
    </source>
</evidence>
<dbReference type="AlphaFoldDB" id="A0A0V0ZMH3"/>
<keyword evidence="2" id="KW-1185">Reference proteome</keyword>
<gene>
    <name evidence="1" type="ORF">T01_5989</name>
</gene>
<name>A0A0V0ZMH3_TRISP</name>
<comment type="caution">
    <text evidence="1">The sequence shown here is derived from an EMBL/GenBank/DDBJ whole genome shotgun (WGS) entry which is preliminary data.</text>
</comment>
<protein>
    <submittedName>
        <fullName evidence="1">Uncharacterized protein</fullName>
    </submittedName>
</protein>
<dbReference type="Proteomes" id="UP000054776">
    <property type="component" value="Unassembled WGS sequence"/>
</dbReference>
<accession>A0A0V0ZMH3</accession>
<evidence type="ECO:0000313" key="1">
    <source>
        <dbReference type="EMBL" id="KRY13374.1"/>
    </source>
</evidence>
<proteinExistence type="predicted"/>
<reference evidence="1 2" key="1">
    <citation type="submission" date="2015-01" db="EMBL/GenBank/DDBJ databases">
        <title>Evolution of Trichinella species and genotypes.</title>
        <authorList>
            <person name="Korhonen P.K."/>
            <person name="Edoardo P."/>
            <person name="Giuseppe L.R."/>
            <person name="Gasser R.B."/>
        </authorList>
    </citation>
    <scope>NUCLEOTIDE SEQUENCE [LARGE SCALE GENOMIC DNA]</scope>
    <source>
        <strain evidence="1">ISS3</strain>
    </source>
</reference>
<sequence length="47" mass="5283">MDFCIIALQSSWPLNAVLCYALALRGALYLMPGQSVERSLLSYELYV</sequence>
<dbReference type="InParanoid" id="A0A0V0ZMH3"/>
<dbReference type="EMBL" id="JYDH01002338">
    <property type="protein sequence ID" value="KRY13374.1"/>
    <property type="molecule type" value="Genomic_DNA"/>
</dbReference>